<feature type="transmembrane region" description="Helical" evidence="1">
    <location>
        <begin position="156"/>
        <end position="176"/>
    </location>
</feature>
<dbReference type="AlphaFoldDB" id="A0A0M3K185"/>
<feature type="transmembrane region" description="Helical" evidence="1">
    <location>
        <begin position="107"/>
        <end position="130"/>
    </location>
</feature>
<evidence type="ECO:0000256" key="1">
    <source>
        <dbReference type="SAM" id="Phobius"/>
    </source>
</evidence>
<name>A0A0M3K185_ANISI</name>
<keyword evidence="1" id="KW-0472">Membrane</keyword>
<dbReference type="OrthoDB" id="5871524at2759"/>
<accession>A0A0M3K185</accession>
<organism evidence="4">
    <name type="scientific">Anisakis simplex</name>
    <name type="common">Herring worm</name>
    <dbReference type="NCBI Taxonomy" id="6269"/>
    <lineage>
        <taxon>Eukaryota</taxon>
        <taxon>Metazoa</taxon>
        <taxon>Ecdysozoa</taxon>
        <taxon>Nematoda</taxon>
        <taxon>Chromadorea</taxon>
        <taxon>Rhabditida</taxon>
        <taxon>Spirurina</taxon>
        <taxon>Ascaridomorpha</taxon>
        <taxon>Ascaridoidea</taxon>
        <taxon>Anisakidae</taxon>
        <taxon>Anisakis</taxon>
        <taxon>Anisakis simplex complex</taxon>
    </lineage>
</organism>
<keyword evidence="1" id="KW-1133">Transmembrane helix</keyword>
<reference evidence="2 3" key="2">
    <citation type="submission" date="2018-11" db="EMBL/GenBank/DDBJ databases">
        <authorList>
            <consortium name="Pathogen Informatics"/>
        </authorList>
    </citation>
    <scope>NUCLEOTIDE SEQUENCE [LARGE SCALE GENOMIC DNA]</scope>
</reference>
<proteinExistence type="predicted"/>
<feature type="transmembrane region" description="Helical" evidence="1">
    <location>
        <begin position="20"/>
        <end position="45"/>
    </location>
</feature>
<dbReference type="WBParaSite" id="ASIM_0001462001-mRNA-1">
    <property type="protein sequence ID" value="ASIM_0001462001-mRNA-1"/>
    <property type="gene ID" value="ASIM_0001462001"/>
</dbReference>
<keyword evidence="1" id="KW-0812">Transmembrane</keyword>
<dbReference type="InterPro" id="IPR050927">
    <property type="entry name" value="TRPM"/>
</dbReference>
<evidence type="ECO:0000313" key="2">
    <source>
        <dbReference type="EMBL" id="VDK51242.1"/>
    </source>
</evidence>
<reference evidence="4" key="1">
    <citation type="submission" date="2017-02" db="UniProtKB">
        <authorList>
            <consortium name="WormBaseParasite"/>
        </authorList>
    </citation>
    <scope>IDENTIFICATION</scope>
</reference>
<dbReference type="Proteomes" id="UP000267096">
    <property type="component" value="Unassembled WGS sequence"/>
</dbReference>
<dbReference type="PANTHER" id="PTHR13800">
    <property type="entry name" value="TRANSIENT RECEPTOR POTENTIAL CATION CHANNEL, SUBFAMILY M, MEMBER 6"/>
    <property type="match status" value="1"/>
</dbReference>
<dbReference type="GO" id="GO:0030001">
    <property type="term" value="P:metal ion transport"/>
    <property type="evidence" value="ECO:0007669"/>
    <property type="project" value="TreeGrafter"/>
</dbReference>
<sequence length="178" mass="20404">MPYFGPKVIAIARMSQALWMFFTFFLVFMVAYSICSIALIDLNLVPSLRTIRSLFFHGLWDIFGELGEEQSTGAIVGCPDNITEAGLFSTVDAFDCSIRQLTVQLLLALYLFIASVLLMNALIAVLTHIFDEINEGSTRVWRYQMYFLVKEYDGKFILRAPLVILYLLYLTVRVIFER</sequence>
<keyword evidence="3" id="KW-1185">Reference proteome</keyword>
<dbReference type="GO" id="GO:0005886">
    <property type="term" value="C:plasma membrane"/>
    <property type="evidence" value="ECO:0007669"/>
    <property type="project" value="TreeGrafter"/>
</dbReference>
<dbReference type="GO" id="GO:0005261">
    <property type="term" value="F:monoatomic cation channel activity"/>
    <property type="evidence" value="ECO:0007669"/>
    <property type="project" value="TreeGrafter"/>
</dbReference>
<protein>
    <submittedName>
        <fullName evidence="4">Ion_trans domain-containing protein</fullName>
    </submittedName>
</protein>
<dbReference type="EMBL" id="UYRR01031586">
    <property type="protein sequence ID" value="VDK51242.1"/>
    <property type="molecule type" value="Genomic_DNA"/>
</dbReference>
<evidence type="ECO:0000313" key="3">
    <source>
        <dbReference type="Proteomes" id="UP000267096"/>
    </source>
</evidence>
<evidence type="ECO:0000313" key="4">
    <source>
        <dbReference type="WBParaSite" id="ASIM_0001462001-mRNA-1"/>
    </source>
</evidence>
<dbReference type="PANTHER" id="PTHR13800:SF1">
    <property type="entry name" value="TRANSIENT RECEPTOR POTENTIAL CATION CHANNEL TRPM"/>
    <property type="match status" value="1"/>
</dbReference>
<gene>
    <name evidence="2" type="ORF">ASIM_LOCUS14030</name>
</gene>